<accession>A0A2S5GG58</accession>
<keyword evidence="2" id="KW-1185">Reference proteome</keyword>
<gene>
    <name evidence="1" type="ORF">C4B60_00290</name>
</gene>
<proteinExistence type="predicted"/>
<comment type="caution">
    <text evidence="1">The sequence shown here is derived from an EMBL/GenBank/DDBJ whole genome shotgun (WGS) entry which is preliminary data.</text>
</comment>
<dbReference type="Proteomes" id="UP000239047">
    <property type="component" value="Unassembled WGS sequence"/>
</dbReference>
<evidence type="ECO:0000313" key="2">
    <source>
        <dbReference type="Proteomes" id="UP000239047"/>
    </source>
</evidence>
<organism evidence="1 2">
    <name type="scientific">Jeotgalibacillus proteolyticus</name>
    <dbReference type="NCBI Taxonomy" id="2082395"/>
    <lineage>
        <taxon>Bacteria</taxon>
        <taxon>Bacillati</taxon>
        <taxon>Bacillota</taxon>
        <taxon>Bacilli</taxon>
        <taxon>Bacillales</taxon>
        <taxon>Caryophanaceae</taxon>
        <taxon>Jeotgalibacillus</taxon>
    </lineage>
</organism>
<dbReference type="AlphaFoldDB" id="A0A2S5GG58"/>
<protein>
    <submittedName>
        <fullName evidence="1">Uncharacterized protein</fullName>
    </submittedName>
</protein>
<evidence type="ECO:0000313" key="1">
    <source>
        <dbReference type="EMBL" id="PPA71853.1"/>
    </source>
</evidence>
<reference evidence="1 2" key="1">
    <citation type="submission" date="2018-02" db="EMBL/GenBank/DDBJ databases">
        <title>Jeotgalibacillus proteolyticum sp. nov. a protease producing bacterium isolated from ocean sediments of Laizhou Bay.</title>
        <authorList>
            <person name="Li Y."/>
        </authorList>
    </citation>
    <scope>NUCLEOTIDE SEQUENCE [LARGE SCALE GENOMIC DNA]</scope>
    <source>
        <strain evidence="1 2">22-7</strain>
    </source>
</reference>
<dbReference type="OrthoDB" id="5638364at2"/>
<name>A0A2S5GG58_9BACL</name>
<sequence length="144" mass="16967">MNINIEVTKEQYKKILQAFYLGDLVLHSMKETPEETDAEFTAAEQLLFSYAKEAGLDDYIEYDEEFKEYFPTPLMEQEFDQGIRTYEQEILPDQIAALLARNQVEELIKQKKVVQEEALQLLFELEDEFLTRLEQNGLQGLYLK</sequence>
<dbReference type="EMBL" id="PREZ01000001">
    <property type="protein sequence ID" value="PPA71853.1"/>
    <property type="molecule type" value="Genomic_DNA"/>
</dbReference>